<dbReference type="GO" id="GO:0030288">
    <property type="term" value="C:outer membrane-bounded periplasmic space"/>
    <property type="evidence" value="ECO:0007669"/>
    <property type="project" value="TreeGrafter"/>
</dbReference>
<keyword evidence="3" id="KW-0732">Signal</keyword>
<protein>
    <recommendedName>
        <fullName evidence="4">SH3b domain-containing protein</fullName>
    </recommendedName>
</protein>
<dbReference type="InterPro" id="IPR003646">
    <property type="entry name" value="SH3-like_bac-type"/>
</dbReference>
<evidence type="ECO:0000256" key="3">
    <source>
        <dbReference type="SAM" id="SignalP"/>
    </source>
</evidence>
<keyword evidence="6" id="KW-1185">Reference proteome</keyword>
<dbReference type="GO" id="GO:0071555">
    <property type="term" value="P:cell wall organization"/>
    <property type="evidence" value="ECO:0007669"/>
    <property type="project" value="UniProtKB-KW"/>
</dbReference>
<dbReference type="SMART" id="SM00287">
    <property type="entry name" value="SH3b"/>
    <property type="match status" value="3"/>
</dbReference>
<evidence type="ECO:0000256" key="2">
    <source>
        <dbReference type="ARBA" id="ARBA00023316"/>
    </source>
</evidence>
<evidence type="ECO:0000313" key="5">
    <source>
        <dbReference type="EMBL" id="EKU94304.1"/>
    </source>
</evidence>
<dbReference type="InterPro" id="IPR017293">
    <property type="entry name" value="N-acetylmuramoyl-L-ala_amidase"/>
</dbReference>
<dbReference type="GO" id="GO:0008745">
    <property type="term" value="F:N-acetylmuramoyl-L-alanine amidase activity"/>
    <property type="evidence" value="ECO:0007669"/>
    <property type="project" value="InterPro"/>
</dbReference>
<dbReference type="EMBL" id="AGXA01000004">
    <property type="protein sequence ID" value="EKU94304.1"/>
    <property type="molecule type" value="Genomic_DNA"/>
</dbReference>
<dbReference type="AlphaFoldDB" id="K9EAP2"/>
<dbReference type="eggNOG" id="COG0860">
    <property type="taxonomic scope" value="Bacteria"/>
</dbReference>
<dbReference type="STRING" id="883081.HMPREF9698_00336"/>
<dbReference type="PIRSF" id="PIRSF037846">
    <property type="entry name" value="Autolysin_YrvJ_prd"/>
    <property type="match status" value="1"/>
</dbReference>
<dbReference type="CDD" id="cd02696">
    <property type="entry name" value="MurNAc-LAA"/>
    <property type="match status" value="1"/>
</dbReference>
<sequence length="437" mass="48184">MTQLPSELRKRLPKKRTFLIILIFILCLSFASLVAMAQENTVIVDSQTLNIRQGPGMSHDIIDQAEVNDRLQVIDQEDEWLKVSLDGDQVGWVASWLVHQASLTSEAQVPATVTGETVNVRSQASTDGDILGQVEKGDHVSVVHQEGNWSQIVFDDQVAWLSSYYLDFQDQDEDQEGEGQRLVQVNDVDANVRAEPSSQSEKIGTAPAYQTYPYLDSQEGWYKVQYSEDRVGYIADFLAEEAGSSQEGQASQVGIDNNIPISQATIVLDAGHGGKDPGAVSGDTYEKDLALATAFKLQERLASAGADVILTRSEDEFIPLEDRVDQSIQEYADVFVSLHFDATGTPNSMSGTTTYYHAPSDQGLAESISASLADQASLPNNGVRTADYFVLRNNPRPAVLLELGYMDHDRDLEIIPTSQYQEDVAEAIYQGLLDYFE</sequence>
<feature type="domain" description="SH3b" evidence="4">
    <location>
        <begin position="108"/>
        <end position="170"/>
    </location>
</feature>
<feature type="domain" description="SH3b" evidence="4">
    <location>
        <begin position="178"/>
        <end position="242"/>
    </location>
</feature>
<dbReference type="InterPro" id="IPR002508">
    <property type="entry name" value="MurNAc-LAA_cat"/>
</dbReference>
<dbReference type="SMART" id="SM00646">
    <property type="entry name" value="Ami_3"/>
    <property type="match status" value="1"/>
</dbReference>
<evidence type="ECO:0000256" key="1">
    <source>
        <dbReference type="ARBA" id="ARBA00022801"/>
    </source>
</evidence>
<dbReference type="Gene3D" id="2.30.30.40">
    <property type="entry name" value="SH3 Domains"/>
    <property type="match status" value="3"/>
</dbReference>
<reference evidence="5 6" key="1">
    <citation type="submission" date="2012-09" db="EMBL/GenBank/DDBJ databases">
        <title>The Genome Sequence of Alloiococcus otitis ATCC 51267.</title>
        <authorList>
            <consortium name="The Broad Institute Genome Sequencing Platform"/>
            <person name="Earl A."/>
            <person name="Ward D."/>
            <person name="Feldgarden M."/>
            <person name="Gevers D."/>
            <person name="Huys G."/>
            <person name="Walker B."/>
            <person name="Young S.K."/>
            <person name="Zeng Q."/>
            <person name="Gargeya S."/>
            <person name="Fitzgerald M."/>
            <person name="Haas B."/>
            <person name="Abouelleil A."/>
            <person name="Alvarado L."/>
            <person name="Arachchi H.M."/>
            <person name="Berlin A.M."/>
            <person name="Chapman S.B."/>
            <person name="Goldberg J."/>
            <person name="Griggs A."/>
            <person name="Gujja S."/>
            <person name="Hansen M."/>
            <person name="Howarth C."/>
            <person name="Imamovic A."/>
            <person name="Larimer J."/>
            <person name="McCowen C."/>
            <person name="Montmayeur A."/>
            <person name="Murphy C."/>
            <person name="Neiman D."/>
            <person name="Pearson M."/>
            <person name="Priest M."/>
            <person name="Roberts A."/>
            <person name="Saif S."/>
            <person name="Shea T."/>
            <person name="Sisk P."/>
            <person name="Sykes S."/>
            <person name="Wortman J."/>
            <person name="Nusbaum C."/>
            <person name="Birren B."/>
        </authorList>
    </citation>
    <scope>NUCLEOTIDE SEQUENCE [LARGE SCALE GENOMIC DNA]</scope>
    <source>
        <strain evidence="5 6">ATCC 51267</strain>
    </source>
</reference>
<keyword evidence="1" id="KW-0378">Hydrolase</keyword>
<dbReference type="Pfam" id="PF08239">
    <property type="entry name" value="SH3_3"/>
    <property type="match status" value="3"/>
</dbReference>
<feature type="signal peptide" evidence="3">
    <location>
        <begin position="1"/>
        <end position="37"/>
    </location>
</feature>
<proteinExistence type="predicted"/>
<organism evidence="5 6">
    <name type="scientific">Alloiococcus otitis ATCC 51267</name>
    <dbReference type="NCBI Taxonomy" id="883081"/>
    <lineage>
        <taxon>Bacteria</taxon>
        <taxon>Bacillati</taxon>
        <taxon>Bacillota</taxon>
        <taxon>Bacilli</taxon>
        <taxon>Lactobacillales</taxon>
        <taxon>Carnobacteriaceae</taxon>
        <taxon>Alloiococcus</taxon>
    </lineage>
</organism>
<feature type="chain" id="PRO_5003929430" description="SH3b domain-containing protein" evidence="3">
    <location>
        <begin position="38"/>
        <end position="437"/>
    </location>
</feature>
<dbReference type="PANTHER" id="PTHR30404:SF7">
    <property type="entry name" value="CELL WALL AMIDASE LYTH-RELATED"/>
    <property type="match status" value="1"/>
</dbReference>
<dbReference type="Proteomes" id="UP000009875">
    <property type="component" value="Unassembled WGS sequence"/>
</dbReference>
<dbReference type="PATRIC" id="fig|883081.3.peg.339"/>
<dbReference type="InterPro" id="IPR050695">
    <property type="entry name" value="N-acetylmuramoyl_amidase_3"/>
</dbReference>
<comment type="caution">
    <text evidence="5">The sequence shown here is derived from an EMBL/GenBank/DDBJ whole genome shotgun (WGS) entry which is preliminary data.</text>
</comment>
<accession>K9EAP2</accession>
<dbReference type="Gene3D" id="3.40.630.40">
    <property type="entry name" value="Zn-dependent exopeptidases"/>
    <property type="match status" value="1"/>
</dbReference>
<dbReference type="RefSeq" id="WP_003776701.1">
    <property type="nucleotide sequence ID" value="NZ_JH992957.1"/>
</dbReference>
<dbReference type="PANTHER" id="PTHR30404">
    <property type="entry name" value="N-ACETYLMURAMOYL-L-ALANINE AMIDASE"/>
    <property type="match status" value="1"/>
</dbReference>
<dbReference type="SUPFAM" id="SSF53187">
    <property type="entry name" value="Zn-dependent exopeptidases"/>
    <property type="match status" value="1"/>
</dbReference>
<dbReference type="OrthoDB" id="9806267at2"/>
<feature type="domain" description="SH3b" evidence="4">
    <location>
        <begin position="37"/>
        <end position="102"/>
    </location>
</feature>
<dbReference type="eggNOG" id="COG3807">
    <property type="taxonomic scope" value="Bacteria"/>
</dbReference>
<dbReference type="HOGENOM" id="CLU_014322_1_0_9"/>
<dbReference type="PROSITE" id="PS51781">
    <property type="entry name" value="SH3B"/>
    <property type="match status" value="3"/>
</dbReference>
<name>K9EAP2_9LACT</name>
<keyword evidence="2" id="KW-0961">Cell wall biogenesis/degradation</keyword>
<dbReference type="GO" id="GO:0009253">
    <property type="term" value="P:peptidoglycan catabolic process"/>
    <property type="evidence" value="ECO:0007669"/>
    <property type="project" value="InterPro"/>
</dbReference>
<dbReference type="Pfam" id="PF01520">
    <property type="entry name" value="Amidase_3"/>
    <property type="match status" value="1"/>
</dbReference>
<gene>
    <name evidence="5" type="ORF">HMPREF9698_00336</name>
</gene>
<evidence type="ECO:0000313" key="6">
    <source>
        <dbReference type="Proteomes" id="UP000009875"/>
    </source>
</evidence>
<evidence type="ECO:0000259" key="4">
    <source>
        <dbReference type="PROSITE" id="PS51781"/>
    </source>
</evidence>